<dbReference type="Pfam" id="PF20464">
    <property type="entry name" value="MmeI_N"/>
    <property type="match status" value="1"/>
</dbReference>
<dbReference type="GO" id="GO:0032259">
    <property type="term" value="P:methylation"/>
    <property type="evidence" value="ECO:0007669"/>
    <property type="project" value="UniProtKB-KW"/>
</dbReference>
<accession>A0A7I7P1J0</accession>
<evidence type="ECO:0000256" key="1">
    <source>
        <dbReference type="ARBA" id="ARBA00022603"/>
    </source>
</evidence>
<keyword evidence="3" id="KW-0680">Restriction system</keyword>
<dbReference type="InterPro" id="IPR003356">
    <property type="entry name" value="DNA_methylase_A-5"/>
</dbReference>
<evidence type="ECO:0000256" key="3">
    <source>
        <dbReference type="ARBA" id="ARBA00022747"/>
    </source>
</evidence>
<dbReference type="EMBL" id="AP022582">
    <property type="protein sequence ID" value="BBY02757.1"/>
    <property type="molecule type" value="Genomic_DNA"/>
</dbReference>
<name>A0A7I7P1J0_9MYCO</name>
<protein>
    <submittedName>
        <fullName evidence="6">BseRI endonuclease</fullName>
    </submittedName>
</protein>
<dbReference type="GO" id="GO:0008170">
    <property type="term" value="F:N-methyltransferase activity"/>
    <property type="evidence" value="ECO:0007669"/>
    <property type="project" value="InterPro"/>
</dbReference>
<dbReference type="PROSITE" id="PS00092">
    <property type="entry name" value="N6_MTASE"/>
    <property type="match status" value="1"/>
</dbReference>
<proteinExistence type="predicted"/>
<dbReference type="GO" id="GO:0009007">
    <property type="term" value="F:site-specific DNA-methyltransferase (adenine-specific) activity"/>
    <property type="evidence" value="ECO:0007669"/>
    <property type="project" value="UniProtKB-EC"/>
</dbReference>
<keyword evidence="2" id="KW-0808">Transferase</keyword>
<organism evidence="6 7">
    <name type="scientific">Mycobacterium seoulense</name>
    <dbReference type="NCBI Taxonomy" id="386911"/>
    <lineage>
        <taxon>Bacteria</taxon>
        <taxon>Bacillati</taxon>
        <taxon>Actinomycetota</taxon>
        <taxon>Actinomycetes</taxon>
        <taxon>Mycobacteriales</taxon>
        <taxon>Mycobacteriaceae</taxon>
        <taxon>Mycobacterium</taxon>
    </lineage>
</organism>
<evidence type="ECO:0000259" key="4">
    <source>
        <dbReference type="Pfam" id="PF02384"/>
    </source>
</evidence>
<dbReference type="RefSeq" id="WP_232075049.1">
    <property type="nucleotide sequence ID" value="NZ_AP022582.1"/>
</dbReference>
<feature type="domain" description="DNA methylase adenine-specific" evidence="4">
    <location>
        <begin position="361"/>
        <end position="453"/>
    </location>
</feature>
<keyword evidence="1" id="KW-0489">Methyltransferase</keyword>
<reference evidence="6 7" key="1">
    <citation type="journal article" date="2019" name="Emerg. Microbes Infect.">
        <title>Comprehensive subspecies identification of 175 nontuberculous mycobacteria species based on 7547 genomic profiles.</title>
        <authorList>
            <person name="Matsumoto Y."/>
            <person name="Kinjo T."/>
            <person name="Motooka D."/>
            <person name="Nabeya D."/>
            <person name="Jung N."/>
            <person name="Uechi K."/>
            <person name="Horii T."/>
            <person name="Iida T."/>
            <person name="Fujita J."/>
            <person name="Nakamura S."/>
        </authorList>
    </citation>
    <scope>NUCLEOTIDE SEQUENCE [LARGE SCALE GENOMIC DNA]</scope>
    <source>
        <strain evidence="6 7">JCM 16018</strain>
    </source>
</reference>
<keyword evidence="6" id="KW-0378">Hydrolase</keyword>
<keyword evidence="6" id="KW-0255">Endonuclease</keyword>
<dbReference type="InterPro" id="IPR002052">
    <property type="entry name" value="DNA_methylase_N6_adenine_CS"/>
</dbReference>
<dbReference type="REBASE" id="374377">
    <property type="entry name" value="Mse16018ORF32560P"/>
</dbReference>
<dbReference type="InterPro" id="IPR029063">
    <property type="entry name" value="SAM-dependent_MTases_sf"/>
</dbReference>
<dbReference type="InterPro" id="IPR050953">
    <property type="entry name" value="N4_N6_ade-DNA_methylase"/>
</dbReference>
<dbReference type="PANTHER" id="PTHR33841:SF4">
    <property type="entry name" value="RESTRICTION MODIFICATION SYSTEM DNA SPECIFICITY DOMAIN"/>
    <property type="match status" value="1"/>
</dbReference>
<keyword evidence="6" id="KW-0540">Nuclease</keyword>
<dbReference type="InterPro" id="IPR046817">
    <property type="entry name" value="MmeI_N"/>
</dbReference>
<dbReference type="SUPFAM" id="SSF53335">
    <property type="entry name" value="S-adenosyl-L-methionine-dependent methyltransferases"/>
    <property type="match status" value="1"/>
</dbReference>
<dbReference type="Proteomes" id="UP000466632">
    <property type="component" value="Chromosome"/>
</dbReference>
<dbReference type="AlphaFoldDB" id="A0A7I7P1J0"/>
<evidence type="ECO:0000259" key="5">
    <source>
        <dbReference type="Pfam" id="PF20464"/>
    </source>
</evidence>
<dbReference type="Pfam" id="PF02384">
    <property type="entry name" value="N6_Mtase"/>
    <property type="match status" value="1"/>
</dbReference>
<evidence type="ECO:0000313" key="7">
    <source>
        <dbReference type="Proteomes" id="UP000466632"/>
    </source>
</evidence>
<dbReference type="GO" id="GO:0004519">
    <property type="term" value="F:endonuclease activity"/>
    <property type="evidence" value="ECO:0007669"/>
    <property type="project" value="UniProtKB-KW"/>
</dbReference>
<dbReference type="GO" id="GO:0009307">
    <property type="term" value="P:DNA restriction-modification system"/>
    <property type="evidence" value="ECO:0007669"/>
    <property type="project" value="UniProtKB-KW"/>
</dbReference>
<dbReference type="Gene3D" id="3.40.50.150">
    <property type="entry name" value="Vaccinia Virus protein VP39"/>
    <property type="match status" value="1"/>
</dbReference>
<sequence>MEEYAEELAELVSPDAAAMEEDDLVQISAPLPQLAAPEQSAELRGPYAAEVTSPHLDQIVARLAAQTSRPEATTQADIYALLTQADIGLGTDEVATMEAQVGDGTRRRIDVEIGQCVIEVKKNLHAADLAAAEEQLAGYVAQRTQALGRYVGILTDGREWRLYHLDNGALELVSTHTLSVQNPDSDELLVWLESVMSTLSAIQPVPEEIERRLGAESPAHMLDAAELQAIYDANKDDNEVQLKRQLWAKLLRAALGEDFVDSEELFINHTLLVTTAELIAHAVLGFDVGPTGTLTAREITSGAEFANARIRGVVEADFFDWVTDTPTGESFVRNLGRRVSRFDWRTVEHDVLKVLYQSVITQETRESLGEYYTPDWLADRMVHAFVTDALNSVVADPSCGSGTFLFHAVRHFLAAASEAGIDIDDAVQQATHHVVGIDVHPVAVTLARVTYLLALGRENITSGGRKDLTVPVYLGDSIQWRQEADIFSSEAVRVRTDEADIAGGSGLFTLDLLFPRSVLKNATEFDYLVSDMADRALVTEPSNAGKAVLPVLKSRGIAPDGKDGKMLAETFSNLCTLRAQGRNHIWGYYVRNLIRPLWLAEPDNRVDVLIGNPPWLRYNKMTGPMQVQFRALSRERNLLTGALGASGRDLATLFVVRAVELYLRRGGEFAFVMPHGVLSRSPHTGFRSGDWRSDTGNHLTVEFGESWDLKGADTATGFPIPCCVVHGKLSESIGKMPATTLAWAGRLSRADVPWSVASEKLTTGPSAVRVLDHGVVVPESPYKERFRQGAIIVPKVLLFVEDAPAGPLGPGAGRRDVTSARSRLEKLPWKDCDSLRANVETRFIHPIYLGEQVLPFRTTEPKEAVLPITKTSIMSADEIELHGGLQAWWSEAETVWERHRPARETKPLRERMDYHAQLSSQLPIAPTRVVYTASGNTIAAAIVRDDRAVIEHKLYWAPCLVEGEAHYLTAILNSAPILANVQPLQAVGLFGPRDFDTHLFTAPFPTYDDEVSLHVQLAELGKQAETEAATVDISGANTFQQARTKVREHLTDTGTEAAIVEAVTELLLTVAAES</sequence>
<dbReference type="GO" id="GO:0003677">
    <property type="term" value="F:DNA binding"/>
    <property type="evidence" value="ECO:0007669"/>
    <property type="project" value="InterPro"/>
</dbReference>
<dbReference type="PANTHER" id="PTHR33841">
    <property type="entry name" value="DNA METHYLTRANSFERASE YEEA-RELATED"/>
    <property type="match status" value="1"/>
</dbReference>
<evidence type="ECO:0000256" key="2">
    <source>
        <dbReference type="ARBA" id="ARBA00022679"/>
    </source>
</evidence>
<gene>
    <name evidence="6" type="ORF">MSEO_32560</name>
</gene>
<evidence type="ECO:0000313" key="6">
    <source>
        <dbReference type="EMBL" id="BBY02757.1"/>
    </source>
</evidence>
<dbReference type="PRINTS" id="PR00507">
    <property type="entry name" value="N12N6MTFRASE"/>
</dbReference>
<keyword evidence="7" id="KW-1185">Reference proteome</keyword>
<dbReference type="KEGG" id="mseo:MSEO_32560"/>
<feature type="domain" description="MmeI-like N-terminal" evidence="5">
    <location>
        <begin position="58"/>
        <end position="169"/>
    </location>
</feature>